<accession>A0AAV6U6P0</accession>
<keyword evidence="2" id="KW-1185">Reference proteome</keyword>
<organism evidence="1 2">
    <name type="scientific">Oedothorax gibbosus</name>
    <dbReference type="NCBI Taxonomy" id="931172"/>
    <lineage>
        <taxon>Eukaryota</taxon>
        <taxon>Metazoa</taxon>
        <taxon>Ecdysozoa</taxon>
        <taxon>Arthropoda</taxon>
        <taxon>Chelicerata</taxon>
        <taxon>Arachnida</taxon>
        <taxon>Araneae</taxon>
        <taxon>Araneomorphae</taxon>
        <taxon>Entelegynae</taxon>
        <taxon>Araneoidea</taxon>
        <taxon>Linyphiidae</taxon>
        <taxon>Erigoninae</taxon>
        <taxon>Oedothorax</taxon>
    </lineage>
</organism>
<sequence>METVIPMHEERDAFRVAALAHLGPSHPTLGPLPHPPHEANRIDQGEILFPPYERETGIQSRSTWKICAKLTLLFGKCPENDVSMEAKREERNQNERTRLGCLMSISPYDEDKRGESTILLLLFPLSPNPWHFKQPEQNNCLPLT</sequence>
<dbReference type="EMBL" id="JAFNEN010000599">
    <property type="protein sequence ID" value="KAG8179850.1"/>
    <property type="molecule type" value="Genomic_DNA"/>
</dbReference>
<protein>
    <submittedName>
        <fullName evidence="1">Uncharacterized protein</fullName>
    </submittedName>
</protein>
<proteinExistence type="predicted"/>
<dbReference type="AlphaFoldDB" id="A0AAV6U6P0"/>
<evidence type="ECO:0000313" key="1">
    <source>
        <dbReference type="EMBL" id="KAG8179850.1"/>
    </source>
</evidence>
<evidence type="ECO:0000313" key="2">
    <source>
        <dbReference type="Proteomes" id="UP000827092"/>
    </source>
</evidence>
<dbReference type="Proteomes" id="UP000827092">
    <property type="component" value="Unassembled WGS sequence"/>
</dbReference>
<gene>
    <name evidence="1" type="ORF">JTE90_007031</name>
</gene>
<name>A0AAV6U6P0_9ARAC</name>
<comment type="caution">
    <text evidence="1">The sequence shown here is derived from an EMBL/GenBank/DDBJ whole genome shotgun (WGS) entry which is preliminary data.</text>
</comment>
<reference evidence="1 2" key="1">
    <citation type="journal article" date="2022" name="Nat. Ecol. Evol.">
        <title>A masculinizing supergene underlies an exaggerated male reproductive morph in a spider.</title>
        <authorList>
            <person name="Hendrickx F."/>
            <person name="De Corte Z."/>
            <person name="Sonet G."/>
            <person name="Van Belleghem S.M."/>
            <person name="Kostlbacher S."/>
            <person name="Vangestel C."/>
        </authorList>
    </citation>
    <scope>NUCLEOTIDE SEQUENCE [LARGE SCALE GENOMIC DNA]</scope>
    <source>
        <strain evidence="1">W744_W776</strain>
    </source>
</reference>